<dbReference type="PROSITE" id="PS01032">
    <property type="entry name" value="PPM_1"/>
    <property type="match status" value="1"/>
</dbReference>
<dbReference type="PANTHER" id="PTHR47992">
    <property type="entry name" value="PROTEIN PHOSPHATASE"/>
    <property type="match status" value="1"/>
</dbReference>
<keyword evidence="3 4" id="KW-0904">Protein phosphatase</keyword>
<organism evidence="7 8">
    <name type="scientific">Salmo salar</name>
    <name type="common">Atlantic salmon</name>
    <dbReference type="NCBI Taxonomy" id="8030"/>
    <lineage>
        <taxon>Eukaryota</taxon>
        <taxon>Metazoa</taxon>
        <taxon>Chordata</taxon>
        <taxon>Craniata</taxon>
        <taxon>Vertebrata</taxon>
        <taxon>Euteleostomi</taxon>
        <taxon>Actinopterygii</taxon>
        <taxon>Neopterygii</taxon>
        <taxon>Teleostei</taxon>
        <taxon>Protacanthopterygii</taxon>
        <taxon>Salmoniformes</taxon>
        <taxon>Salmonidae</taxon>
        <taxon>Salmoninae</taxon>
        <taxon>Salmo</taxon>
    </lineage>
</organism>
<dbReference type="InterPro" id="IPR001932">
    <property type="entry name" value="PPM-type_phosphatase-like_dom"/>
</dbReference>
<dbReference type="GO" id="GO:0046872">
    <property type="term" value="F:metal ion binding"/>
    <property type="evidence" value="ECO:0007669"/>
    <property type="project" value="UniProtKB-KW"/>
</dbReference>
<dbReference type="PROSITE" id="PS51746">
    <property type="entry name" value="PPM_2"/>
    <property type="match status" value="1"/>
</dbReference>
<proteinExistence type="inferred from homology"/>
<dbReference type="CDD" id="cd00143">
    <property type="entry name" value="PP2Cc"/>
    <property type="match status" value="1"/>
</dbReference>
<evidence type="ECO:0000313" key="8">
    <source>
        <dbReference type="RefSeq" id="XP_014052161.2"/>
    </source>
</evidence>
<feature type="region of interest" description="Disordered" evidence="5">
    <location>
        <begin position="35"/>
        <end position="78"/>
    </location>
</feature>
<dbReference type="GeneID" id="106603268"/>
<dbReference type="SMART" id="SM00332">
    <property type="entry name" value="PP2Cc"/>
    <property type="match status" value="1"/>
</dbReference>
<feature type="domain" description="PPM-type phosphatase" evidence="6">
    <location>
        <begin position="97"/>
        <end position="387"/>
    </location>
</feature>
<sequence length="592" mass="65794">MAMNDALIFRVSAFSEQGGRRYMEDVIEFKVEYEPPEPEPAEGGLNSVEQQGESKVEKQENGHTEQTIISNSPDNVQESVPVSAMWTENITSEKHEDISQAEVPAVHTVVRKSVAFFGVFDGHGGREAAHFARDNLWGILKKQRGFWSEDQGEVCEAIRKGFIACHHDMWKELPEWPKTLTGQPSTAGTTASIVLIRGNLMYVAHVGDSAVVVGVKEPGEKNIRALEVTQDHKPELLKEKERIERLGGSVVKKSGVNRVVWKRPRLTHNGPVRRSTVIDQIPFLAVARALGDLWSYDFYSGEFVVSPEPDVTVMTIDPKKHRYIILGSDGLWNMMPAKDAVAMCECHDQMVGPKGWSCAKRLGCTALLFWRQRMLRADNTTVIVITVQHPDEPPMTMHLQELYVNMAEGLDKIPPVTTANSPRHYDCPIMQNPEVNTVSSVGEPLPLPALEWRNSLCEAGLCPSSEPLAEVDSQRVTPTDRTLNVCAIEGTGTPGFSASSTPLVRRLRRPPHTPLSPSIAHHSLGRSPHSPLSPRMPRRSLARSPRSPLSPRTSRRRLSDRTPLRRGGKGQRRSPNVPVILPQKRKAALCVC</sequence>
<gene>
    <name evidence="8" type="primary">LOC106603268</name>
</gene>
<protein>
    <submittedName>
        <fullName evidence="8">Protein phosphatase 1D isoform X1</fullName>
    </submittedName>
</protein>
<keyword evidence="7" id="KW-1185">Reference proteome</keyword>
<dbReference type="Gene3D" id="3.60.40.10">
    <property type="entry name" value="PPM-type phosphatase domain"/>
    <property type="match status" value="1"/>
</dbReference>
<dbReference type="Pfam" id="PF00481">
    <property type="entry name" value="PP2C"/>
    <property type="match status" value="1"/>
</dbReference>
<evidence type="ECO:0000259" key="6">
    <source>
        <dbReference type="PROSITE" id="PS51746"/>
    </source>
</evidence>
<keyword evidence="1" id="KW-0479">Metal-binding</keyword>
<feature type="region of interest" description="Disordered" evidence="5">
    <location>
        <begin position="488"/>
        <end position="580"/>
    </location>
</feature>
<dbReference type="InterPro" id="IPR036457">
    <property type="entry name" value="PPM-type-like_dom_sf"/>
</dbReference>
<feature type="compositionally biased region" description="Basic and acidic residues" evidence="5">
    <location>
        <begin position="52"/>
        <end position="63"/>
    </location>
</feature>
<evidence type="ECO:0000313" key="7">
    <source>
        <dbReference type="Proteomes" id="UP001652741"/>
    </source>
</evidence>
<accession>A0A1S3RIV1</accession>
<comment type="similarity">
    <text evidence="4">Belongs to the PP2C family.</text>
</comment>
<reference evidence="8" key="1">
    <citation type="submission" date="2025-08" db="UniProtKB">
        <authorList>
            <consortium name="RefSeq"/>
        </authorList>
    </citation>
    <scope>IDENTIFICATION</scope>
</reference>
<evidence type="ECO:0000256" key="1">
    <source>
        <dbReference type="ARBA" id="ARBA00022723"/>
    </source>
</evidence>
<feature type="compositionally biased region" description="Low complexity" evidence="5">
    <location>
        <begin position="526"/>
        <end position="535"/>
    </location>
</feature>
<evidence type="ECO:0000256" key="5">
    <source>
        <dbReference type="SAM" id="MobiDB-lite"/>
    </source>
</evidence>
<dbReference type="InterPro" id="IPR000222">
    <property type="entry name" value="PP2C_BS"/>
</dbReference>
<feature type="compositionally biased region" description="Low complexity" evidence="5">
    <location>
        <begin position="542"/>
        <end position="552"/>
    </location>
</feature>
<keyword evidence="2 4" id="KW-0378">Hydrolase</keyword>
<evidence type="ECO:0000256" key="2">
    <source>
        <dbReference type="ARBA" id="ARBA00022801"/>
    </source>
</evidence>
<name>A0A1S3RIV1_SALSA</name>
<dbReference type="KEGG" id="sasa:106603268"/>
<dbReference type="InterPro" id="IPR015655">
    <property type="entry name" value="PP2C"/>
</dbReference>
<feature type="compositionally biased region" description="Polar residues" evidence="5">
    <location>
        <begin position="64"/>
        <end position="78"/>
    </location>
</feature>
<evidence type="ECO:0000256" key="3">
    <source>
        <dbReference type="ARBA" id="ARBA00022912"/>
    </source>
</evidence>
<dbReference type="SUPFAM" id="SSF81606">
    <property type="entry name" value="PP2C-like"/>
    <property type="match status" value="1"/>
</dbReference>
<dbReference type="RefSeq" id="XP_014052161.2">
    <property type="nucleotide sequence ID" value="XM_014196686.2"/>
</dbReference>
<evidence type="ECO:0000256" key="4">
    <source>
        <dbReference type="RuleBase" id="RU003465"/>
    </source>
</evidence>
<dbReference type="Proteomes" id="UP001652741">
    <property type="component" value="Chromosome ssa04"/>
</dbReference>
<dbReference type="GO" id="GO:0004722">
    <property type="term" value="F:protein serine/threonine phosphatase activity"/>
    <property type="evidence" value="ECO:0007669"/>
    <property type="project" value="InterPro"/>
</dbReference>
<dbReference type="AlphaFoldDB" id="A0A1S3RIV1"/>